<evidence type="ECO:0000256" key="2">
    <source>
        <dbReference type="ARBA" id="ARBA00022679"/>
    </source>
</evidence>
<evidence type="ECO:0000256" key="1">
    <source>
        <dbReference type="ARBA" id="ARBA00009836"/>
    </source>
</evidence>
<protein>
    <recommendedName>
        <fullName evidence="5">Probable RNA 2'-phosphotransferase</fullName>
        <ecNumber evidence="5">2.7.1.-</ecNumber>
    </recommendedName>
</protein>
<keyword evidence="7" id="KW-1185">Reference proteome</keyword>
<evidence type="ECO:0000313" key="6">
    <source>
        <dbReference type="EMBL" id="OWK47251.1"/>
    </source>
</evidence>
<keyword evidence="2 5" id="KW-0808">Transferase</keyword>
<dbReference type="InterPro" id="IPR002745">
    <property type="entry name" value="Ptrans_KptA/Tpt1"/>
</dbReference>
<dbReference type="GO" id="GO:0006388">
    <property type="term" value="P:tRNA splicing, via endonucleolytic cleavage and ligation"/>
    <property type="evidence" value="ECO:0007669"/>
    <property type="project" value="UniProtKB-UniRule"/>
</dbReference>
<dbReference type="PANTHER" id="PTHR12684">
    <property type="entry name" value="PUTATIVE PHOSPHOTRANSFERASE"/>
    <property type="match status" value="1"/>
</dbReference>
<dbReference type="Gene3D" id="1.10.10.970">
    <property type="entry name" value="RNA 2'-phosphotransferase, Tpt1/KptA family, N-terminal domain"/>
    <property type="match status" value="1"/>
</dbReference>
<dbReference type="HAMAP" id="MF_00299">
    <property type="entry name" value="KptA"/>
    <property type="match status" value="1"/>
</dbReference>
<evidence type="ECO:0000256" key="3">
    <source>
        <dbReference type="ARBA" id="ARBA00023027"/>
    </source>
</evidence>
<dbReference type="AlphaFoldDB" id="A0A225E101"/>
<sequence length="188" mass="20315">MNDKHRVRVSKFISKHLRHAPAEIGLTLEPGGWVGVDTLLAAAGAHGFLISRAELEEVVAKCDKQRCAFDETGTRIRANQGHSVEVDLELDPAVPPELLYHGTALRTLPLILDGGLLKMARHHVHLSRDFETALKVGGRHGKPVVLSVAAGKMAGDGFTFFVSSNGVWLVDRVPPTYLSVIPTDSATT</sequence>
<dbReference type="EC" id="2.7.1.-" evidence="5"/>
<evidence type="ECO:0000256" key="5">
    <source>
        <dbReference type="HAMAP-Rule" id="MF_00299"/>
    </source>
</evidence>
<dbReference type="NCBIfam" id="NF002014">
    <property type="entry name" value="PRK00819.1-4"/>
    <property type="match status" value="1"/>
</dbReference>
<dbReference type="PANTHER" id="PTHR12684:SF2">
    <property type="entry name" value="TRNA 2'-PHOSPHOTRANSFERASE 1"/>
    <property type="match status" value="1"/>
</dbReference>
<organism evidence="6 7">
    <name type="scientific">Fimbriiglobus ruber</name>
    <dbReference type="NCBI Taxonomy" id="1908690"/>
    <lineage>
        <taxon>Bacteria</taxon>
        <taxon>Pseudomonadati</taxon>
        <taxon>Planctomycetota</taxon>
        <taxon>Planctomycetia</taxon>
        <taxon>Gemmatales</taxon>
        <taxon>Gemmataceae</taxon>
        <taxon>Fimbriiglobus</taxon>
    </lineage>
</organism>
<dbReference type="SUPFAM" id="SSF56399">
    <property type="entry name" value="ADP-ribosylation"/>
    <property type="match status" value="1"/>
</dbReference>
<dbReference type="Proteomes" id="UP000214646">
    <property type="component" value="Unassembled WGS sequence"/>
</dbReference>
<keyword evidence="3 5" id="KW-0520">NAD</keyword>
<name>A0A225E101_9BACT</name>
<reference evidence="7" key="1">
    <citation type="submission" date="2017-06" db="EMBL/GenBank/DDBJ databases">
        <title>Genome analysis of Fimbriiglobus ruber SP5, the first member of the order Planctomycetales with confirmed chitinolytic capability.</title>
        <authorList>
            <person name="Ravin N.V."/>
            <person name="Rakitin A.L."/>
            <person name="Ivanova A.A."/>
            <person name="Beletsky A.V."/>
            <person name="Kulichevskaya I.S."/>
            <person name="Mardanov A.V."/>
            <person name="Dedysh S.N."/>
        </authorList>
    </citation>
    <scope>NUCLEOTIDE SEQUENCE [LARGE SCALE GENOMIC DNA]</scope>
    <source>
        <strain evidence="7">SP5</strain>
    </source>
</reference>
<dbReference type="Pfam" id="PF01885">
    <property type="entry name" value="PTS_2-RNA"/>
    <property type="match status" value="1"/>
</dbReference>
<comment type="similarity">
    <text evidence="1 5">Belongs to the KptA/TPT1 family.</text>
</comment>
<gene>
    <name evidence="5" type="primary">kptA</name>
    <name evidence="6" type="ORF">FRUB_00950</name>
</gene>
<evidence type="ECO:0000313" key="7">
    <source>
        <dbReference type="Proteomes" id="UP000214646"/>
    </source>
</evidence>
<evidence type="ECO:0000256" key="4">
    <source>
        <dbReference type="ARBA" id="ARBA00025212"/>
    </source>
</evidence>
<proteinExistence type="inferred from homology"/>
<dbReference type="InterPro" id="IPR042081">
    <property type="entry name" value="RNA_2'-PTrans_C"/>
</dbReference>
<dbReference type="GO" id="GO:0003950">
    <property type="term" value="F:NAD+ poly-ADP-ribosyltransferase activity"/>
    <property type="evidence" value="ECO:0007669"/>
    <property type="project" value="InterPro"/>
</dbReference>
<comment type="function">
    <text evidence="4 5">Removes the 2'-phosphate from RNA via an intermediate in which the phosphate is ADP-ribosylated by NAD followed by a presumed transesterification to release the RNA and generate ADP-ribose 1''-2''-cyclic phosphate (APPR&gt;P). May function as an ADP-ribosylase.</text>
</comment>
<dbReference type="InterPro" id="IPR042080">
    <property type="entry name" value="RNA_2'-PTrans_N"/>
</dbReference>
<dbReference type="EMBL" id="NIDE01000001">
    <property type="protein sequence ID" value="OWK47251.1"/>
    <property type="molecule type" value="Genomic_DNA"/>
</dbReference>
<dbReference type="OrthoDB" id="4537997at2"/>
<dbReference type="InterPro" id="IPR022928">
    <property type="entry name" value="RNA_2'-PTrans_KptA"/>
</dbReference>
<dbReference type="Gene3D" id="3.20.170.30">
    <property type="match status" value="1"/>
</dbReference>
<dbReference type="RefSeq" id="WP_088252375.1">
    <property type="nucleotide sequence ID" value="NZ_NIDE01000001.1"/>
</dbReference>
<comment type="caution">
    <text evidence="6">The sequence shown here is derived from an EMBL/GenBank/DDBJ whole genome shotgun (WGS) entry which is preliminary data.</text>
</comment>
<dbReference type="GO" id="GO:0000215">
    <property type="term" value="F:tRNA 2'-phosphotransferase activity"/>
    <property type="evidence" value="ECO:0007669"/>
    <property type="project" value="TreeGrafter"/>
</dbReference>
<accession>A0A225E101</accession>